<dbReference type="Gene3D" id="3.20.20.490">
    <property type="entry name" value="GxGYxYP glycoside hydrolase, C-terminal domain"/>
    <property type="match status" value="1"/>
</dbReference>
<proteinExistence type="predicted"/>
<dbReference type="PANTHER" id="PTHR37321">
    <property type="entry name" value="EXPORTED PROTEIN-RELATED"/>
    <property type="match status" value="1"/>
</dbReference>
<feature type="domain" description="GxGYxYP putative glycoside hydrolase third N-terminal" evidence="5">
    <location>
        <begin position="347"/>
        <end position="425"/>
    </location>
</feature>
<feature type="chain" id="PRO_5034873286" description="Glycoside hydrolase family 18 protein" evidence="1">
    <location>
        <begin position="22"/>
        <end position="694"/>
    </location>
</feature>
<dbReference type="Proteomes" id="UP000660729">
    <property type="component" value="Unassembled WGS sequence"/>
</dbReference>
<evidence type="ECO:0000259" key="4">
    <source>
        <dbReference type="Pfam" id="PF20957"/>
    </source>
</evidence>
<dbReference type="Pfam" id="PF14323">
    <property type="entry name" value="GxGYxYP_C"/>
    <property type="match status" value="1"/>
</dbReference>
<dbReference type="Pfam" id="PF20957">
    <property type="entry name" value="GxGYxYP_N_2nd"/>
    <property type="match status" value="1"/>
</dbReference>
<evidence type="ECO:0000259" key="5">
    <source>
        <dbReference type="Pfam" id="PF20958"/>
    </source>
</evidence>
<dbReference type="InterPro" id="IPR038410">
    <property type="entry name" value="GxGYxYP_C_sf"/>
</dbReference>
<dbReference type="InterPro" id="IPR032626">
    <property type="entry name" value="GxGYxYP_N_1st"/>
</dbReference>
<dbReference type="InterPro" id="IPR048309">
    <property type="entry name" value="GxGYxYP_N_3rd"/>
</dbReference>
<dbReference type="OrthoDB" id="4814197at2759"/>
<organism evidence="6 7">
    <name type="scientific">Pseudocercospora fuligena</name>
    <dbReference type="NCBI Taxonomy" id="685502"/>
    <lineage>
        <taxon>Eukaryota</taxon>
        <taxon>Fungi</taxon>
        <taxon>Dikarya</taxon>
        <taxon>Ascomycota</taxon>
        <taxon>Pezizomycotina</taxon>
        <taxon>Dothideomycetes</taxon>
        <taxon>Dothideomycetidae</taxon>
        <taxon>Mycosphaerellales</taxon>
        <taxon>Mycosphaerellaceae</taxon>
        <taxon>Pseudocercospora</taxon>
    </lineage>
</organism>
<gene>
    <name evidence="6" type="ORF">HII31_00072</name>
</gene>
<dbReference type="PANTHER" id="PTHR37321:SF1">
    <property type="entry name" value="EXPORTED PROTEIN"/>
    <property type="match status" value="1"/>
</dbReference>
<evidence type="ECO:0008006" key="8">
    <source>
        <dbReference type="Google" id="ProtNLM"/>
    </source>
</evidence>
<dbReference type="InterPro" id="IPR025832">
    <property type="entry name" value="GxGYxYP_C"/>
</dbReference>
<dbReference type="EMBL" id="JABCIY010000001">
    <property type="protein sequence ID" value="KAF7198333.1"/>
    <property type="molecule type" value="Genomic_DNA"/>
</dbReference>
<comment type="caution">
    <text evidence="6">The sequence shown here is derived from an EMBL/GenBank/DDBJ whole genome shotgun (WGS) entry which is preliminary data.</text>
</comment>
<evidence type="ECO:0000259" key="2">
    <source>
        <dbReference type="Pfam" id="PF14323"/>
    </source>
</evidence>
<evidence type="ECO:0000256" key="1">
    <source>
        <dbReference type="SAM" id="SignalP"/>
    </source>
</evidence>
<feature type="signal peptide" evidence="1">
    <location>
        <begin position="1"/>
        <end position="21"/>
    </location>
</feature>
<protein>
    <recommendedName>
        <fullName evidence="8">Glycoside hydrolase family 18 protein</fullName>
    </recommendedName>
</protein>
<evidence type="ECO:0000313" key="6">
    <source>
        <dbReference type="EMBL" id="KAF7198333.1"/>
    </source>
</evidence>
<evidence type="ECO:0000259" key="3">
    <source>
        <dbReference type="Pfam" id="PF16216"/>
    </source>
</evidence>
<evidence type="ECO:0000313" key="7">
    <source>
        <dbReference type="Proteomes" id="UP000660729"/>
    </source>
</evidence>
<reference evidence="6" key="1">
    <citation type="submission" date="2020-04" db="EMBL/GenBank/DDBJ databases">
        <title>Draft genome resource of the tomato pathogen Pseudocercospora fuligena.</title>
        <authorList>
            <person name="Zaccaron A."/>
        </authorList>
    </citation>
    <scope>NUCLEOTIDE SEQUENCE</scope>
    <source>
        <strain evidence="6">PF001</strain>
    </source>
</reference>
<feature type="domain" description="GxGYxYP putative glycoside hydrolase second N-terminal" evidence="4">
    <location>
        <begin position="123"/>
        <end position="181"/>
    </location>
</feature>
<feature type="domain" description="GxGYxYP putative glycoside hydrolase C-terminal" evidence="2">
    <location>
        <begin position="455"/>
        <end position="685"/>
    </location>
</feature>
<feature type="domain" description="GxGYxYP putative glycoside hydrolase first N-terminal" evidence="3">
    <location>
        <begin position="43"/>
        <end position="120"/>
    </location>
</feature>
<sequence>MKYFRSQCLALAICYFPHVFSLEWPDDRALPTFPDVGTVIDAADITNLTAEEQGLLVTLQGIVNRKEPRIYLYWDKAGEHPEGVNYSHQVWLQGIADQFLVHGGKVHDAGSPLQLLDKYKADIKGAVVYDQDVPDTINLATTLAGMHDLLKLAKSHNLSIMYDLRGMFKNKLEVYEYGLAHLYMNTTKRIITAISPQETIANEKVAWTNITKDTNHTLDASNNATYTVDLTPFLSKPRTKDMIYLRIKDAFEEDGNGPIVSHVLATIDDTTVADFAPGTLEEDAFLIDWGGSSLGDYPWGTRAVGGKAYMVYGFKAPKGSGSLNVNLTMHGQYDVAVTTDLPAMKRLNAVFRDYITATSAPCIWLDPNNKDEVSLLHEILDLLDSNSAYMGWFPNGDEMSGVTQTAQNSVYVVAADNFFNGSLMSGLKKLFWELTQRVGHKAEPYEASPPQSIENKIHISLTWTEGDNIQYMQHRMRLLWDDTSRGKVPMSWTINPLIIDIAPNILIYFQATATENDSFVIGPSGAGYTFPINWPKQDLSLFLNQTSRYAEETGVGNSSIWIYNRINSTLLPLSEDIISAYHDALGPILLGISADTARGAKNPYGINFTASGIPVAGLATISGVDQGLARLRNISQDYFDGSEPLFVDCALYAWDMMPGNVSMLVDKLGMKFEVVSVDSMWEMVRRYHNLTDTT</sequence>
<dbReference type="InterPro" id="IPR048310">
    <property type="entry name" value="GxGYxYP_N_2nd"/>
</dbReference>
<dbReference type="AlphaFoldDB" id="A0A8H6RVU5"/>
<accession>A0A8H6RVU5</accession>
<dbReference type="Pfam" id="PF16216">
    <property type="entry name" value="GxGYxYP_N"/>
    <property type="match status" value="1"/>
</dbReference>
<dbReference type="Pfam" id="PF20958">
    <property type="entry name" value="GxGYxYP_N_3rd"/>
    <property type="match status" value="1"/>
</dbReference>
<keyword evidence="7" id="KW-1185">Reference proteome</keyword>
<keyword evidence="1" id="KW-0732">Signal</keyword>
<name>A0A8H6RVU5_9PEZI</name>